<evidence type="ECO:0000256" key="3">
    <source>
        <dbReference type="ARBA" id="ARBA00019824"/>
    </source>
</evidence>
<evidence type="ECO:0000256" key="6">
    <source>
        <dbReference type="ARBA" id="ARBA00022777"/>
    </source>
</evidence>
<reference evidence="10 11" key="1">
    <citation type="journal article" date="2009" name="Nature">
        <title>Evolution of pathogenicity and sexual reproduction in eight Candida genomes.</title>
        <authorList>
            <person name="Butler G."/>
            <person name="Rasmussen M.D."/>
            <person name="Lin M.F."/>
            <person name="Santos M.A."/>
            <person name="Sakthikumar S."/>
            <person name="Munro C.A."/>
            <person name="Rheinbay E."/>
            <person name="Grabherr M."/>
            <person name="Forche A."/>
            <person name="Reedy J.L."/>
            <person name="Agrafioti I."/>
            <person name="Arnaud M.B."/>
            <person name="Bates S."/>
            <person name="Brown A.J."/>
            <person name="Brunke S."/>
            <person name="Costanzo M.C."/>
            <person name="Fitzpatrick D.A."/>
            <person name="de Groot P.W."/>
            <person name="Harris D."/>
            <person name="Hoyer L.L."/>
            <person name="Hube B."/>
            <person name="Klis F.M."/>
            <person name="Kodira C."/>
            <person name="Lennard N."/>
            <person name="Logue M.E."/>
            <person name="Martin R."/>
            <person name="Neiman A.M."/>
            <person name="Nikolaou E."/>
            <person name="Quail M.A."/>
            <person name="Quinn J."/>
            <person name="Santos M.C."/>
            <person name="Schmitzberger F.F."/>
            <person name="Sherlock G."/>
            <person name="Shah P."/>
            <person name="Silverstein K.A."/>
            <person name="Skrzypek M.S."/>
            <person name="Soll D."/>
            <person name="Staggs R."/>
            <person name="Stansfield I."/>
            <person name="Stumpf M.P."/>
            <person name="Sudbery P.E."/>
            <person name="Srikantha T."/>
            <person name="Zeng Q."/>
            <person name="Berman J."/>
            <person name="Berriman M."/>
            <person name="Heitman J."/>
            <person name="Gow N.A."/>
            <person name="Lorenz M.C."/>
            <person name="Birren B.W."/>
            <person name="Kellis M."/>
            <person name="Cuomo C.A."/>
        </authorList>
    </citation>
    <scope>NUCLEOTIDE SEQUENCE [LARGE SCALE GENOMIC DNA]</scope>
    <source>
        <strain evidence="11">ATCC 6260 / CBS 566 / DSM 6381 / JCM 1539 / NBRC 10279 / NRRL Y-324</strain>
    </source>
</reference>
<dbReference type="STRING" id="294746.A5D9Y3"/>
<evidence type="ECO:0000259" key="9">
    <source>
        <dbReference type="Pfam" id="PF16575"/>
    </source>
</evidence>
<dbReference type="EMBL" id="CH408155">
    <property type="protein sequence ID" value="EDK35990.2"/>
    <property type="molecule type" value="Genomic_DNA"/>
</dbReference>
<organism evidence="10 11">
    <name type="scientific">Meyerozyma guilliermondii (strain ATCC 6260 / CBS 566 / DSM 6381 / JCM 1539 / NBRC 10279 / NRRL Y-324)</name>
    <name type="common">Yeast</name>
    <name type="synonym">Candida guilliermondii</name>
    <dbReference type="NCBI Taxonomy" id="294746"/>
    <lineage>
        <taxon>Eukaryota</taxon>
        <taxon>Fungi</taxon>
        <taxon>Dikarya</taxon>
        <taxon>Ascomycota</taxon>
        <taxon>Saccharomycotina</taxon>
        <taxon>Pichiomycetes</taxon>
        <taxon>Debaryomycetaceae</taxon>
        <taxon>Meyerozyma</taxon>
    </lineage>
</organism>
<dbReference type="Pfam" id="PF16575">
    <property type="entry name" value="CLP1_P"/>
    <property type="match status" value="1"/>
</dbReference>
<protein>
    <recommendedName>
        <fullName evidence="3">Polynucleotide 5'-hydroxyl-kinase GRC3</fullName>
    </recommendedName>
    <alternativeName>
        <fullName evidence="2">Polynucleotide 5'-hydroxyl-kinase grc3</fullName>
    </alternativeName>
</protein>
<sequence>MSAFAAFRKKSVTELFSNEEEDDEEIKYEIGSSDEEVEDKQIIDSDRTRPSSATPTITPSVSRLVLVPEISESRFIPDDDNFLVFDDHIIVGLKTNEYLLVSGQCKITVQRGAVKLNEVDYHHADPERSISIVASFSQSLPMISSTQILDRDGVRDTQNDHNKHLFSSDYKSVVMIANYSTGVEDIGSYWRPFKRFFGFGGESDVESLGEMERLFQSYTFEIVLRNNGSLGMNLDAVWGTDLKSLCENITEDLESSVTMIIGNKNSGKSTLSKTLTNALLLKQRLPVAYLDLDPGQSEFSAPFTLSLTLIHEPIYGMYLFNPHEVVSSHYYGFTTPQQHPDLYISIAKSLLHSFISKLKSQGINLVINTPGWIKGFGMEILNNISNELEPDHLILLSGSLDPGSPENADILSTITHKKSHIFQGIYHQSKYSPSQLRTWNKLLYFHRQNTPSGSHFDFKTHILDKPPLRLPYQVEEDPSFCGLNSVSFLNVDPSEVGKDNIALLLDASIVGFYLIDYEYYSSYQGLQSISPDQPLIMRSALYSDMIDFRATEVSFAGLGMIHSIDTARHCFNIYLPFSVKENLEKHLSNGMKLVMVKGEGDIPPAEFLKPELLKSVSKKSADGSNLPLPYISFESNKVAGVWKMRRNVMRRGQR</sequence>
<evidence type="ECO:0000256" key="4">
    <source>
        <dbReference type="ARBA" id="ARBA00022679"/>
    </source>
</evidence>
<dbReference type="PANTHER" id="PTHR12755:SF3">
    <property type="entry name" value="POLYNUCLEOTIDE 5'-HYDROXYL-KINASE NOL9"/>
    <property type="match status" value="1"/>
</dbReference>
<evidence type="ECO:0000256" key="7">
    <source>
        <dbReference type="ARBA" id="ARBA00022840"/>
    </source>
</evidence>
<dbReference type="GO" id="GO:0005524">
    <property type="term" value="F:ATP binding"/>
    <property type="evidence" value="ECO:0007669"/>
    <property type="project" value="UniProtKB-KW"/>
</dbReference>
<evidence type="ECO:0000313" key="11">
    <source>
        <dbReference type="Proteomes" id="UP000001997"/>
    </source>
</evidence>
<dbReference type="OrthoDB" id="4054781at2759"/>
<evidence type="ECO:0000256" key="1">
    <source>
        <dbReference type="ARBA" id="ARBA00011003"/>
    </source>
</evidence>
<proteinExistence type="inferred from homology"/>
<dbReference type="GO" id="GO:0000448">
    <property type="term" value="P:cleavage in ITS2 between 5.8S rRNA and LSU-rRNA of tricistronic rRNA transcript (SSU-rRNA, 5.8S rRNA, LSU-rRNA)"/>
    <property type="evidence" value="ECO:0007669"/>
    <property type="project" value="TreeGrafter"/>
</dbReference>
<dbReference type="SUPFAM" id="SSF52540">
    <property type="entry name" value="P-loop containing nucleoside triphosphate hydrolases"/>
    <property type="match status" value="1"/>
</dbReference>
<keyword evidence="7" id="KW-0067">ATP-binding</keyword>
<dbReference type="HOGENOM" id="CLU_010345_1_1_1"/>
<comment type="similarity">
    <text evidence="1">Belongs to the Clp1 family. NOL9/GRC3 subfamily.</text>
</comment>
<feature type="domain" description="Clp1 P-loop" evidence="9">
    <location>
        <begin position="262"/>
        <end position="446"/>
    </location>
</feature>
<dbReference type="InParanoid" id="A5D9Y3"/>
<dbReference type="PANTHER" id="PTHR12755">
    <property type="entry name" value="CLEAVAGE/POLYADENYLATION FACTOR IA SUBUNIT CLP1P"/>
    <property type="match status" value="1"/>
</dbReference>
<dbReference type="InterPro" id="IPR045116">
    <property type="entry name" value="Clp1/Grc3"/>
</dbReference>
<accession>A5D9Y3</accession>
<dbReference type="VEuPathDB" id="FungiDB:PGUG_00088"/>
<dbReference type="FunCoup" id="A5D9Y3">
    <property type="interactions" value="147"/>
</dbReference>
<evidence type="ECO:0000256" key="2">
    <source>
        <dbReference type="ARBA" id="ARBA00018706"/>
    </source>
</evidence>
<evidence type="ECO:0000313" key="10">
    <source>
        <dbReference type="EMBL" id="EDK35990.2"/>
    </source>
</evidence>
<dbReference type="KEGG" id="pgu:PGUG_00088"/>
<feature type="region of interest" description="Disordered" evidence="8">
    <location>
        <begin position="18"/>
        <end position="56"/>
    </location>
</feature>
<dbReference type="InterPro" id="IPR027417">
    <property type="entry name" value="P-loop_NTPase"/>
</dbReference>
<dbReference type="AlphaFoldDB" id="A5D9Y3"/>
<feature type="compositionally biased region" description="Basic and acidic residues" evidence="8">
    <location>
        <begin position="39"/>
        <end position="49"/>
    </location>
</feature>
<dbReference type="InterPro" id="IPR032319">
    <property type="entry name" value="CLP1_P"/>
</dbReference>
<keyword evidence="11" id="KW-1185">Reference proteome</keyword>
<dbReference type="Gene3D" id="3.40.50.300">
    <property type="entry name" value="P-loop containing nucleotide triphosphate hydrolases"/>
    <property type="match status" value="1"/>
</dbReference>
<keyword evidence="4" id="KW-0808">Transferase</keyword>
<keyword evidence="5" id="KW-0547">Nucleotide-binding</keyword>
<dbReference type="OMA" id="EHVWKVR"/>
<dbReference type="GO" id="GO:0051731">
    <property type="term" value="F:polynucleotide 5'-hydroxyl-kinase activity"/>
    <property type="evidence" value="ECO:0007669"/>
    <property type="project" value="InterPro"/>
</dbReference>
<dbReference type="Proteomes" id="UP000001997">
    <property type="component" value="Unassembled WGS sequence"/>
</dbReference>
<keyword evidence="6" id="KW-0418">Kinase</keyword>
<gene>
    <name evidence="10" type="ORF">PGUG_00088</name>
</gene>
<dbReference type="eggNOG" id="KOG2750">
    <property type="taxonomic scope" value="Eukaryota"/>
</dbReference>
<dbReference type="GO" id="GO:0005634">
    <property type="term" value="C:nucleus"/>
    <property type="evidence" value="ECO:0007669"/>
    <property type="project" value="TreeGrafter"/>
</dbReference>
<dbReference type="GeneID" id="5128764"/>
<evidence type="ECO:0000256" key="8">
    <source>
        <dbReference type="SAM" id="MobiDB-lite"/>
    </source>
</evidence>
<dbReference type="RefSeq" id="XP_001486711.2">
    <property type="nucleotide sequence ID" value="XM_001486661.1"/>
</dbReference>
<feature type="compositionally biased region" description="Acidic residues" evidence="8">
    <location>
        <begin position="18"/>
        <end position="38"/>
    </location>
</feature>
<name>A5D9Y3_PICGU</name>
<evidence type="ECO:0000256" key="5">
    <source>
        <dbReference type="ARBA" id="ARBA00022741"/>
    </source>
</evidence>